<evidence type="ECO:0000313" key="11">
    <source>
        <dbReference type="EMBL" id="TWA86272.1"/>
    </source>
</evidence>
<evidence type="ECO:0000313" key="12">
    <source>
        <dbReference type="Proteomes" id="UP000318529"/>
    </source>
</evidence>
<evidence type="ECO:0000256" key="3">
    <source>
        <dbReference type="ARBA" id="ARBA00022475"/>
    </source>
</evidence>
<dbReference type="InterPro" id="IPR007387">
    <property type="entry name" value="TRAP_DctQ"/>
</dbReference>
<evidence type="ECO:0000256" key="7">
    <source>
        <dbReference type="ARBA" id="ARBA00023136"/>
    </source>
</evidence>
<comment type="function">
    <text evidence="9">Part of the tripartite ATP-independent periplasmic (TRAP) transport system.</text>
</comment>
<dbReference type="AlphaFoldDB" id="A0A560CN78"/>
<dbReference type="GO" id="GO:0005886">
    <property type="term" value="C:plasma membrane"/>
    <property type="evidence" value="ECO:0007669"/>
    <property type="project" value="UniProtKB-SubCell"/>
</dbReference>
<dbReference type="Proteomes" id="UP000318529">
    <property type="component" value="Unassembled WGS sequence"/>
</dbReference>
<keyword evidence="4 9" id="KW-0997">Cell inner membrane</keyword>
<accession>A0A560CN78</accession>
<dbReference type="GO" id="GO:0015740">
    <property type="term" value="P:C4-dicarboxylate transport"/>
    <property type="evidence" value="ECO:0007669"/>
    <property type="project" value="TreeGrafter"/>
</dbReference>
<dbReference type="PANTHER" id="PTHR35011:SF2">
    <property type="entry name" value="2,3-DIKETO-L-GULONATE TRAP TRANSPORTER SMALL PERMEASE PROTEIN YIAM"/>
    <property type="match status" value="1"/>
</dbReference>
<evidence type="ECO:0000256" key="5">
    <source>
        <dbReference type="ARBA" id="ARBA00022692"/>
    </source>
</evidence>
<evidence type="ECO:0000256" key="8">
    <source>
        <dbReference type="ARBA" id="ARBA00038436"/>
    </source>
</evidence>
<feature type="transmembrane region" description="Helical" evidence="9">
    <location>
        <begin position="59"/>
        <end position="78"/>
    </location>
</feature>
<evidence type="ECO:0000256" key="9">
    <source>
        <dbReference type="RuleBase" id="RU369079"/>
    </source>
</evidence>
<organism evidence="11 12">
    <name type="scientific">Azospirillum brasilense</name>
    <dbReference type="NCBI Taxonomy" id="192"/>
    <lineage>
        <taxon>Bacteria</taxon>
        <taxon>Pseudomonadati</taxon>
        <taxon>Pseudomonadota</taxon>
        <taxon>Alphaproteobacteria</taxon>
        <taxon>Rhodospirillales</taxon>
        <taxon>Azospirillaceae</taxon>
        <taxon>Azospirillum</taxon>
    </lineage>
</organism>
<feature type="transmembrane region" description="Helical" evidence="9">
    <location>
        <begin position="98"/>
        <end position="119"/>
    </location>
</feature>
<proteinExistence type="inferred from homology"/>
<keyword evidence="3" id="KW-1003">Cell membrane</keyword>
<dbReference type="EMBL" id="VITH01000002">
    <property type="protein sequence ID" value="TWA86272.1"/>
    <property type="molecule type" value="Genomic_DNA"/>
</dbReference>
<comment type="subcellular location">
    <subcellularLocation>
        <location evidence="1 9">Cell inner membrane</location>
        <topology evidence="1 9">Multi-pass membrane protein</topology>
    </subcellularLocation>
</comment>
<evidence type="ECO:0000256" key="2">
    <source>
        <dbReference type="ARBA" id="ARBA00022448"/>
    </source>
</evidence>
<sequence>MNNDLLEAGMATEQPKTRVPVTLERSLAALSMAALCLVTFANVVTRYLTDVSLAFTEEYSIFLLVVMTLFGSAVAAAADRHIRITFLADKLPPPVRRVTELVAWTAALAMFGLLVWYGGRLTYDQWRFEETSPGLGNPQWLYTAWLPLLSAVVSLRVIGRLIRTAKGTA</sequence>
<dbReference type="InterPro" id="IPR055348">
    <property type="entry name" value="DctQ"/>
</dbReference>
<keyword evidence="7 9" id="KW-0472">Membrane</keyword>
<keyword evidence="5 9" id="KW-0812">Transmembrane</keyword>
<evidence type="ECO:0000256" key="1">
    <source>
        <dbReference type="ARBA" id="ARBA00004429"/>
    </source>
</evidence>
<feature type="transmembrane region" description="Helical" evidence="9">
    <location>
        <begin position="27"/>
        <end position="47"/>
    </location>
</feature>
<comment type="caution">
    <text evidence="11">The sequence shown here is derived from an EMBL/GenBank/DDBJ whole genome shotgun (WGS) entry which is preliminary data.</text>
</comment>
<keyword evidence="2 9" id="KW-0813">Transport</keyword>
<dbReference type="Pfam" id="PF04290">
    <property type="entry name" value="DctQ"/>
    <property type="match status" value="1"/>
</dbReference>
<dbReference type="GO" id="GO:0022857">
    <property type="term" value="F:transmembrane transporter activity"/>
    <property type="evidence" value="ECO:0007669"/>
    <property type="project" value="UniProtKB-UniRule"/>
</dbReference>
<evidence type="ECO:0000256" key="4">
    <source>
        <dbReference type="ARBA" id="ARBA00022519"/>
    </source>
</evidence>
<evidence type="ECO:0000256" key="6">
    <source>
        <dbReference type="ARBA" id="ARBA00022989"/>
    </source>
</evidence>
<dbReference type="PANTHER" id="PTHR35011">
    <property type="entry name" value="2,3-DIKETO-L-GULONATE TRAP TRANSPORTER SMALL PERMEASE PROTEIN YIAM"/>
    <property type="match status" value="1"/>
</dbReference>
<feature type="domain" description="Tripartite ATP-independent periplasmic transporters DctQ component" evidence="10">
    <location>
        <begin position="35"/>
        <end position="166"/>
    </location>
</feature>
<gene>
    <name evidence="11" type="ORF">FBZ83_10261</name>
</gene>
<name>A0A560CN78_AZOBR</name>
<feature type="transmembrane region" description="Helical" evidence="9">
    <location>
        <begin position="139"/>
        <end position="158"/>
    </location>
</feature>
<dbReference type="RefSeq" id="WP_247888136.1">
    <property type="nucleotide sequence ID" value="NZ_VITH01000002.1"/>
</dbReference>
<evidence type="ECO:0000259" key="10">
    <source>
        <dbReference type="Pfam" id="PF04290"/>
    </source>
</evidence>
<reference evidence="11 12" key="1">
    <citation type="submission" date="2019-06" db="EMBL/GenBank/DDBJ databases">
        <title>Genomic Encyclopedia of Type Strains, Phase IV (KMG-V): Genome sequencing to study the core and pangenomes of soil and plant-associated prokaryotes.</title>
        <authorList>
            <person name="Whitman W."/>
        </authorList>
    </citation>
    <scope>NUCLEOTIDE SEQUENCE [LARGE SCALE GENOMIC DNA]</scope>
    <source>
        <strain evidence="11 12">BR 11650</strain>
    </source>
</reference>
<comment type="similarity">
    <text evidence="8 9">Belongs to the TRAP transporter small permease family.</text>
</comment>
<comment type="subunit">
    <text evidence="9">The complex comprises the extracytoplasmic solute receptor protein and the two transmembrane proteins.</text>
</comment>
<protein>
    <recommendedName>
        <fullName evidence="9">TRAP transporter small permease protein</fullName>
    </recommendedName>
</protein>
<keyword evidence="6 9" id="KW-1133">Transmembrane helix</keyword>